<keyword evidence="4" id="KW-0378">Hydrolase</keyword>
<accession>A0A382WH40</accession>
<dbReference type="GO" id="GO:0004526">
    <property type="term" value="F:ribonuclease P activity"/>
    <property type="evidence" value="ECO:0007669"/>
    <property type="project" value="InterPro"/>
</dbReference>
<dbReference type="Gene3D" id="3.30.230.10">
    <property type="match status" value="1"/>
</dbReference>
<evidence type="ECO:0000256" key="3">
    <source>
        <dbReference type="ARBA" id="ARBA00022759"/>
    </source>
</evidence>
<name>A0A382WH40_9ZZZZ</name>
<dbReference type="InterPro" id="IPR014721">
    <property type="entry name" value="Ribsml_uS5_D2-typ_fold_subgr"/>
</dbReference>
<sequence>MTKYKTKFETMRRRVDFDLVMHQGDRSRGKLITVLALVDEVESLRGRVGITVSKKVGNAVQRNL</sequence>
<dbReference type="GO" id="GO:0042781">
    <property type="term" value="F:3'-tRNA processing endoribonuclease activity"/>
    <property type="evidence" value="ECO:0007669"/>
    <property type="project" value="TreeGrafter"/>
</dbReference>
<dbReference type="InterPro" id="IPR000100">
    <property type="entry name" value="RNase_P"/>
</dbReference>
<dbReference type="PANTHER" id="PTHR33992:SF1">
    <property type="entry name" value="RIBONUCLEASE P PROTEIN COMPONENT"/>
    <property type="match status" value="1"/>
</dbReference>
<organism evidence="6">
    <name type="scientific">marine metagenome</name>
    <dbReference type="NCBI Taxonomy" id="408172"/>
    <lineage>
        <taxon>unclassified sequences</taxon>
        <taxon>metagenomes</taxon>
        <taxon>ecological metagenomes</taxon>
    </lineage>
</organism>
<evidence type="ECO:0000313" key="6">
    <source>
        <dbReference type="EMBL" id="SVD58246.1"/>
    </source>
</evidence>
<dbReference type="GO" id="GO:0000049">
    <property type="term" value="F:tRNA binding"/>
    <property type="evidence" value="ECO:0007669"/>
    <property type="project" value="InterPro"/>
</dbReference>
<dbReference type="NCBIfam" id="TIGR00188">
    <property type="entry name" value="rnpA"/>
    <property type="match status" value="1"/>
</dbReference>
<keyword evidence="5" id="KW-0694">RNA-binding</keyword>
<evidence type="ECO:0000256" key="5">
    <source>
        <dbReference type="ARBA" id="ARBA00022884"/>
    </source>
</evidence>
<protein>
    <submittedName>
        <fullName evidence="6">Uncharacterized protein</fullName>
    </submittedName>
</protein>
<gene>
    <name evidence="6" type="ORF">METZ01_LOCUS411100</name>
</gene>
<dbReference type="EMBL" id="UINC01159902">
    <property type="protein sequence ID" value="SVD58246.1"/>
    <property type="molecule type" value="Genomic_DNA"/>
</dbReference>
<dbReference type="InterPro" id="IPR020568">
    <property type="entry name" value="Ribosomal_Su5_D2-typ_SF"/>
</dbReference>
<dbReference type="PANTHER" id="PTHR33992">
    <property type="entry name" value="RIBONUCLEASE P PROTEIN COMPONENT"/>
    <property type="match status" value="1"/>
</dbReference>
<dbReference type="AlphaFoldDB" id="A0A382WH40"/>
<evidence type="ECO:0000256" key="1">
    <source>
        <dbReference type="ARBA" id="ARBA00022694"/>
    </source>
</evidence>
<keyword evidence="2" id="KW-0540">Nuclease</keyword>
<dbReference type="GO" id="GO:0030677">
    <property type="term" value="C:ribonuclease P complex"/>
    <property type="evidence" value="ECO:0007669"/>
    <property type="project" value="TreeGrafter"/>
</dbReference>
<keyword evidence="3" id="KW-0255">Endonuclease</keyword>
<evidence type="ECO:0000256" key="4">
    <source>
        <dbReference type="ARBA" id="ARBA00022801"/>
    </source>
</evidence>
<reference evidence="6" key="1">
    <citation type="submission" date="2018-05" db="EMBL/GenBank/DDBJ databases">
        <authorList>
            <person name="Lanie J.A."/>
            <person name="Ng W.-L."/>
            <person name="Kazmierczak K.M."/>
            <person name="Andrzejewski T.M."/>
            <person name="Davidsen T.M."/>
            <person name="Wayne K.J."/>
            <person name="Tettelin H."/>
            <person name="Glass J.I."/>
            <person name="Rusch D."/>
            <person name="Podicherti R."/>
            <person name="Tsui H.-C.T."/>
            <person name="Winkler M.E."/>
        </authorList>
    </citation>
    <scope>NUCLEOTIDE SEQUENCE</scope>
</reference>
<keyword evidence="1" id="KW-0819">tRNA processing</keyword>
<proteinExistence type="predicted"/>
<dbReference type="SUPFAM" id="SSF54211">
    <property type="entry name" value="Ribosomal protein S5 domain 2-like"/>
    <property type="match status" value="1"/>
</dbReference>
<evidence type="ECO:0000256" key="2">
    <source>
        <dbReference type="ARBA" id="ARBA00022722"/>
    </source>
</evidence>
<dbReference type="Pfam" id="PF00825">
    <property type="entry name" value="Ribonuclease_P"/>
    <property type="match status" value="1"/>
</dbReference>
<feature type="non-terminal residue" evidence="6">
    <location>
        <position position="64"/>
    </location>
</feature>